<evidence type="ECO:0000313" key="3">
    <source>
        <dbReference type="Proteomes" id="UP000006228"/>
    </source>
</evidence>
<dbReference type="EMBL" id="AEVT01000122">
    <property type="protein sequence ID" value="EGA67978.1"/>
    <property type="molecule type" value="Genomic_DNA"/>
</dbReference>
<organism evidence="2 3">
    <name type="scientific">Vibrio sinaloensis DSM 21326</name>
    <dbReference type="NCBI Taxonomy" id="945550"/>
    <lineage>
        <taxon>Bacteria</taxon>
        <taxon>Pseudomonadati</taxon>
        <taxon>Pseudomonadota</taxon>
        <taxon>Gammaproteobacteria</taxon>
        <taxon>Vibrionales</taxon>
        <taxon>Vibrionaceae</taxon>
        <taxon>Vibrio</taxon>
        <taxon>Vibrio oreintalis group</taxon>
    </lineage>
</organism>
<name>E8MDJ2_PHOS4</name>
<sequence>MTLEDEDAFVAISQNSKYQRFYDEQDCHPEKYRELTRLFIEQAKEHPRTSFQLAIEHKEDQCFIGTVCLRLEGEQQASIGCGMSRAYQADGLILEAASALVEYGFNHLEIHRIYAETISRNRPAIKLCRSLGMVQEAHLRHNRYFKNQWWDTVVLAVLADDWLARKM</sequence>
<dbReference type="PROSITE" id="PS51186">
    <property type="entry name" value="GNAT"/>
    <property type="match status" value="1"/>
</dbReference>
<gene>
    <name evidence="2" type="ORF">VISI1226_08634</name>
</gene>
<reference evidence="2 3" key="1">
    <citation type="journal article" date="2012" name="Int. J. Syst. Evol. Microbiol.">
        <title>Vibrio caribbeanicus sp. nov., isolated from the marine sponge Scleritoderma cyanea.</title>
        <authorList>
            <person name="Hoffmann M."/>
            <person name="Monday S.R."/>
            <person name="Allard M.W."/>
            <person name="Strain E.A."/>
            <person name="Whittaker P."/>
            <person name="Naum M."/>
            <person name="McCarthy P.J."/>
            <person name="Lopez J.V."/>
            <person name="Fischer M."/>
            <person name="Brown E.W."/>
        </authorList>
    </citation>
    <scope>NUCLEOTIDE SEQUENCE [LARGE SCALE GENOMIC DNA]</scope>
    <source>
        <strain evidence="3">DSMZ 21326</strain>
    </source>
</reference>
<dbReference type="Pfam" id="PF13302">
    <property type="entry name" value="Acetyltransf_3"/>
    <property type="match status" value="1"/>
</dbReference>
<dbReference type="GO" id="GO:0016747">
    <property type="term" value="F:acyltransferase activity, transferring groups other than amino-acyl groups"/>
    <property type="evidence" value="ECO:0007669"/>
    <property type="project" value="InterPro"/>
</dbReference>
<dbReference type="InterPro" id="IPR000182">
    <property type="entry name" value="GNAT_dom"/>
</dbReference>
<evidence type="ECO:0000313" key="2">
    <source>
        <dbReference type="EMBL" id="EGA67978.1"/>
    </source>
</evidence>
<feature type="domain" description="N-acetyltransferase" evidence="1">
    <location>
        <begin position="7"/>
        <end position="160"/>
    </location>
</feature>
<dbReference type="PANTHER" id="PTHR43792:SF1">
    <property type="entry name" value="N-ACETYLTRANSFERASE DOMAIN-CONTAINING PROTEIN"/>
    <property type="match status" value="1"/>
</dbReference>
<protein>
    <submittedName>
        <fullName evidence="2">Putative acetyltransferase</fullName>
    </submittedName>
</protein>
<dbReference type="InterPro" id="IPR016181">
    <property type="entry name" value="Acyl_CoA_acyltransferase"/>
</dbReference>
<dbReference type="InterPro" id="IPR051531">
    <property type="entry name" value="N-acetyltransferase"/>
</dbReference>
<accession>E8MDJ2</accession>
<comment type="caution">
    <text evidence="2">The sequence shown here is derived from an EMBL/GenBank/DDBJ whole genome shotgun (WGS) entry which is preliminary data.</text>
</comment>
<dbReference type="PANTHER" id="PTHR43792">
    <property type="entry name" value="GNAT FAMILY, PUTATIVE (AFU_ORTHOLOGUE AFUA_3G00765)-RELATED-RELATED"/>
    <property type="match status" value="1"/>
</dbReference>
<proteinExistence type="predicted"/>
<dbReference type="eggNOG" id="COG1670">
    <property type="taxonomic scope" value="Bacteria"/>
</dbReference>
<keyword evidence="2" id="KW-0808">Transferase</keyword>
<dbReference type="SUPFAM" id="SSF55729">
    <property type="entry name" value="Acyl-CoA N-acyltransferases (Nat)"/>
    <property type="match status" value="1"/>
</dbReference>
<dbReference type="AlphaFoldDB" id="E8MDJ2"/>
<dbReference type="Proteomes" id="UP000006228">
    <property type="component" value="Unassembled WGS sequence"/>
</dbReference>
<evidence type="ECO:0000259" key="1">
    <source>
        <dbReference type="PROSITE" id="PS51186"/>
    </source>
</evidence>
<dbReference type="Gene3D" id="3.40.630.30">
    <property type="match status" value="1"/>
</dbReference>